<dbReference type="Proteomes" id="UP000722485">
    <property type="component" value="Unassembled WGS sequence"/>
</dbReference>
<sequence>MGRGNAATDLGLTRRPKKTKSRTGCRTCKIRKVKCDEGWPTCHRCASTGRTCDGYGIWGGGDNPRSQGGVSGQNNHPVLRLTTPASPRVLDAAERDCFEWFTLISAKKLRGIFSSAFWDKLVFQASFDEPAVLHAVLAIGSIQRQEMAETRDVTYGFMVPNDDEQFMLRHYSKAIGHLVAQSQVKDQPSVDAVLLTCLLFIFLEFLRGHYKNAQTHLGNGLKLIRQAGCSLSKSGKSNITLSPRHRIDRDILETFSRVQVQVGLLRPLDQYFESDLVFEAEPVTGTFKSIEQARESLDRLINEALQLTEGCRQDGVDESSHQQRIRTGLDAWYNTYSLSTVNIDTTMSFMDKFGYRLLQAYYTMARWRTAYVELFYRTLILDICRLIAQARSSP</sequence>
<protein>
    <recommendedName>
        <fullName evidence="8">Zn(2)-C6 fungal-type domain-containing protein</fullName>
    </recommendedName>
</protein>
<dbReference type="EMBL" id="JAANBB010000007">
    <property type="protein sequence ID" value="KAF7557122.1"/>
    <property type="molecule type" value="Genomic_DNA"/>
</dbReference>
<dbReference type="AlphaFoldDB" id="A0A9P5HKL1"/>
<dbReference type="PANTHER" id="PTHR36206">
    <property type="entry name" value="ASPERCRYPTIN BIOSYNTHESIS CLUSTER-SPECIFIC TRANSCRIPTION REGULATOR ATNN-RELATED"/>
    <property type="match status" value="1"/>
</dbReference>
<dbReference type="OrthoDB" id="3145928at2759"/>
<evidence type="ECO:0000256" key="2">
    <source>
        <dbReference type="ARBA" id="ARBA00022833"/>
    </source>
</evidence>
<dbReference type="CDD" id="cd12148">
    <property type="entry name" value="fungal_TF_MHR"/>
    <property type="match status" value="1"/>
</dbReference>
<keyword evidence="1" id="KW-0479">Metal-binding</keyword>
<feature type="region of interest" description="Disordered" evidence="7">
    <location>
        <begin position="1"/>
        <end position="20"/>
    </location>
</feature>
<dbReference type="Pfam" id="PF11951">
    <property type="entry name" value="Fungal_trans_2"/>
    <property type="match status" value="1"/>
</dbReference>
<keyword evidence="5" id="KW-0804">Transcription</keyword>
<dbReference type="CDD" id="cd00067">
    <property type="entry name" value="GAL4"/>
    <property type="match status" value="1"/>
</dbReference>
<dbReference type="SUPFAM" id="SSF57701">
    <property type="entry name" value="Zn2/Cys6 DNA-binding domain"/>
    <property type="match status" value="1"/>
</dbReference>
<evidence type="ECO:0000256" key="7">
    <source>
        <dbReference type="SAM" id="MobiDB-lite"/>
    </source>
</evidence>
<evidence type="ECO:0000256" key="4">
    <source>
        <dbReference type="ARBA" id="ARBA00023125"/>
    </source>
</evidence>
<evidence type="ECO:0000256" key="1">
    <source>
        <dbReference type="ARBA" id="ARBA00022723"/>
    </source>
</evidence>
<dbReference type="InterPro" id="IPR001138">
    <property type="entry name" value="Zn2Cys6_DnaBD"/>
</dbReference>
<dbReference type="Gene3D" id="4.10.240.10">
    <property type="entry name" value="Zn(2)-C6 fungal-type DNA-binding domain"/>
    <property type="match status" value="1"/>
</dbReference>
<feature type="domain" description="Zn(2)-C6 fungal-type" evidence="8">
    <location>
        <begin position="24"/>
        <end position="52"/>
    </location>
</feature>
<dbReference type="InterPro" id="IPR021858">
    <property type="entry name" value="Fun_TF"/>
</dbReference>
<keyword evidence="3" id="KW-0805">Transcription regulation</keyword>
<dbReference type="PROSITE" id="PS00463">
    <property type="entry name" value="ZN2_CY6_FUNGAL_1"/>
    <property type="match status" value="1"/>
</dbReference>
<dbReference type="InterPro" id="IPR036864">
    <property type="entry name" value="Zn2-C6_fun-type_DNA-bd_sf"/>
</dbReference>
<keyword evidence="6" id="KW-0539">Nucleus</keyword>
<dbReference type="PROSITE" id="PS50048">
    <property type="entry name" value="ZN2_CY6_FUNGAL_2"/>
    <property type="match status" value="1"/>
</dbReference>
<dbReference type="InterPro" id="IPR052360">
    <property type="entry name" value="Transcr_Regulatory_Proteins"/>
</dbReference>
<keyword evidence="4" id="KW-0238">DNA-binding</keyword>
<evidence type="ECO:0000259" key="8">
    <source>
        <dbReference type="PROSITE" id="PS50048"/>
    </source>
</evidence>
<keyword evidence="10" id="KW-1185">Reference proteome</keyword>
<dbReference type="PANTHER" id="PTHR36206:SF16">
    <property type="entry name" value="TRANSCRIPTION FACTOR DOMAIN-CONTAINING PROTEIN-RELATED"/>
    <property type="match status" value="1"/>
</dbReference>
<evidence type="ECO:0000256" key="3">
    <source>
        <dbReference type="ARBA" id="ARBA00023015"/>
    </source>
</evidence>
<accession>A0A9P5HKL1</accession>
<gene>
    <name evidence="9" type="ORF">G7Z17_g930</name>
</gene>
<evidence type="ECO:0000313" key="9">
    <source>
        <dbReference type="EMBL" id="KAF7557122.1"/>
    </source>
</evidence>
<dbReference type="GO" id="GO:0008270">
    <property type="term" value="F:zinc ion binding"/>
    <property type="evidence" value="ECO:0007669"/>
    <property type="project" value="InterPro"/>
</dbReference>
<evidence type="ECO:0000313" key="10">
    <source>
        <dbReference type="Proteomes" id="UP000722485"/>
    </source>
</evidence>
<evidence type="ECO:0000256" key="6">
    <source>
        <dbReference type="ARBA" id="ARBA00023242"/>
    </source>
</evidence>
<organism evidence="9 10">
    <name type="scientific">Cylindrodendrum hubeiense</name>
    <dbReference type="NCBI Taxonomy" id="595255"/>
    <lineage>
        <taxon>Eukaryota</taxon>
        <taxon>Fungi</taxon>
        <taxon>Dikarya</taxon>
        <taxon>Ascomycota</taxon>
        <taxon>Pezizomycotina</taxon>
        <taxon>Sordariomycetes</taxon>
        <taxon>Hypocreomycetidae</taxon>
        <taxon>Hypocreales</taxon>
        <taxon>Nectriaceae</taxon>
        <taxon>Cylindrodendrum</taxon>
    </lineage>
</organism>
<evidence type="ECO:0000256" key="5">
    <source>
        <dbReference type="ARBA" id="ARBA00023163"/>
    </source>
</evidence>
<reference evidence="9" key="1">
    <citation type="submission" date="2020-03" db="EMBL/GenBank/DDBJ databases">
        <title>Draft Genome Sequence of Cylindrodendrum hubeiense.</title>
        <authorList>
            <person name="Buettner E."/>
            <person name="Kellner H."/>
        </authorList>
    </citation>
    <scope>NUCLEOTIDE SEQUENCE</scope>
    <source>
        <strain evidence="9">IHI 201604</strain>
    </source>
</reference>
<dbReference type="GO" id="GO:0003677">
    <property type="term" value="F:DNA binding"/>
    <property type="evidence" value="ECO:0007669"/>
    <property type="project" value="UniProtKB-KW"/>
</dbReference>
<comment type="caution">
    <text evidence="9">The sequence shown here is derived from an EMBL/GenBank/DDBJ whole genome shotgun (WGS) entry which is preliminary data.</text>
</comment>
<proteinExistence type="predicted"/>
<dbReference type="Pfam" id="PF00172">
    <property type="entry name" value="Zn_clus"/>
    <property type="match status" value="1"/>
</dbReference>
<name>A0A9P5HKL1_9HYPO</name>
<keyword evidence="2" id="KW-0862">Zinc</keyword>
<dbReference type="GO" id="GO:0000981">
    <property type="term" value="F:DNA-binding transcription factor activity, RNA polymerase II-specific"/>
    <property type="evidence" value="ECO:0007669"/>
    <property type="project" value="InterPro"/>
</dbReference>
<dbReference type="SMART" id="SM00066">
    <property type="entry name" value="GAL4"/>
    <property type="match status" value="1"/>
</dbReference>